<feature type="transmembrane region" description="Helical" evidence="1">
    <location>
        <begin position="20"/>
        <end position="44"/>
    </location>
</feature>
<dbReference type="HOGENOM" id="CLU_067541_0_0_3"/>
<name>B2IZY1_NOSP7</name>
<dbReference type="AlphaFoldDB" id="B2IZY1"/>
<sequence length="257" mass="28822">MNIIEQTSTRLKLQGHDEQWLWGVLFGIPFVTVGLGIAIVTGNVTTLKCQRIKPAQMSCQQTTVGLLRTQTTLIPGKLTAAYVKTTHGTGVVLHTSNIHEVKLVNYGVTVSEKHRQIADKINAFIHNPQQPGLEIQQDDRWAGFFNGVVFFLPGIGVILQSLTIPMQILCDFDKISGQMTLEKRYQLFGTFTTQKELTSVQQAQVIHIPIKTRIPWYLVQLELISAKPISLSAPTRSRQQCQIIVNTINQFLYLKGK</sequence>
<dbReference type="OrthoDB" id="487175at2"/>
<feature type="transmembrane region" description="Helical" evidence="1">
    <location>
        <begin position="141"/>
        <end position="162"/>
    </location>
</feature>
<dbReference type="PhylomeDB" id="B2IZY1"/>
<keyword evidence="1" id="KW-1133">Transmembrane helix</keyword>
<organism evidence="2 3">
    <name type="scientific">Nostoc punctiforme (strain ATCC 29133 / PCC 73102)</name>
    <dbReference type="NCBI Taxonomy" id="63737"/>
    <lineage>
        <taxon>Bacteria</taxon>
        <taxon>Bacillati</taxon>
        <taxon>Cyanobacteriota</taxon>
        <taxon>Cyanophyceae</taxon>
        <taxon>Nostocales</taxon>
        <taxon>Nostocaceae</taxon>
        <taxon>Nostoc</taxon>
    </lineage>
</organism>
<accession>B2IZY1</accession>
<keyword evidence="1" id="KW-0812">Transmembrane</keyword>
<dbReference type="KEGG" id="npu:Npun_R3314"/>
<dbReference type="EnsemblBacteria" id="ACC81752">
    <property type="protein sequence ID" value="ACC81752"/>
    <property type="gene ID" value="Npun_R3314"/>
</dbReference>
<dbReference type="Proteomes" id="UP000001191">
    <property type="component" value="Chromosome"/>
</dbReference>
<evidence type="ECO:0000313" key="3">
    <source>
        <dbReference type="Proteomes" id="UP000001191"/>
    </source>
</evidence>
<keyword evidence="3" id="KW-1185">Reference proteome</keyword>
<gene>
    <name evidence="2" type="ordered locus">Npun_R3314</name>
</gene>
<dbReference type="eggNOG" id="ENOG5033K5V">
    <property type="taxonomic scope" value="Bacteria"/>
</dbReference>
<dbReference type="RefSeq" id="WP_012409730.1">
    <property type="nucleotide sequence ID" value="NC_010628.1"/>
</dbReference>
<reference evidence="3" key="1">
    <citation type="submission" date="2008-04" db="EMBL/GenBank/DDBJ databases">
        <title>Complete sequence of chromosome of Nostoc punctiforme ATCC 29133.</title>
        <authorList>
            <consortium name="US DOE Joint Genome Institute"/>
            <person name="Copeland A."/>
            <person name="Lucas S."/>
            <person name="Lapidus A."/>
            <person name="Glavina del Rio T."/>
            <person name="Dalin E."/>
            <person name="Tice H."/>
            <person name="Pitluck S."/>
            <person name="Chain P."/>
            <person name="Malfatti S."/>
            <person name="Shin M."/>
            <person name="Vergez L."/>
            <person name="Schmutz J."/>
            <person name="Larimer F."/>
            <person name="Land M."/>
            <person name="Hauser L."/>
            <person name="Kyrpides N."/>
            <person name="Kim E."/>
            <person name="Meeks J.C."/>
            <person name="Elhai J."/>
            <person name="Campbell E.L."/>
            <person name="Thiel T."/>
            <person name="Longmire J."/>
            <person name="Potts M."/>
            <person name="Atlas R."/>
        </authorList>
    </citation>
    <scope>NUCLEOTIDE SEQUENCE [LARGE SCALE GENOMIC DNA]</scope>
    <source>
        <strain evidence="3">ATCC 29133 / PCC 73102</strain>
    </source>
</reference>
<evidence type="ECO:0000256" key="1">
    <source>
        <dbReference type="SAM" id="Phobius"/>
    </source>
</evidence>
<dbReference type="EMBL" id="CP001037">
    <property type="protein sequence ID" value="ACC81752.1"/>
    <property type="molecule type" value="Genomic_DNA"/>
</dbReference>
<proteinExistence type="predicted"/>
<reference evidence="2 3" key="2">
    <citation type="journal article" date="2013" name="Plant Physiol.">
        <title>A Nostoc punctiforme Sugar Transporter Necessary to Establish a Cyanobacterium-Plant Symbiosis.</title>
        <authorList>
            <person name="Ekman M."/>
            <person name="Picossi S."/>
            <person name="Campbell E.L."/>
            <person name="Meeks J.C."/>
            <person name="Flores E."/>
        </authorList>
    </citation>
    <scope>NUCLEOTIDE SEQUENCE [LARGE SCALE GENOMIC DNA]</scope>
    <source>
        <strain evidence="3">ATCC 29133 / PCC 73102</strain>
    </source>
</reference>
<protein>
    <submittedName>
        <fullName evidence="2">Uncharacterized protein</fullName>
    </submittedName>
</protein>
<keyword evidence="1" id="KW-0472">Membrane</keyword>
<evidence type="ECO:0000313" key="2">
    <source>
        <dbReference type="EMBL" id="ACC81752.1"/>
    </source>
</evidence>